<accession>A0A0R1XVA1</accession>
<keyword evidence="3" id="KW-1185">Reference proteome</keyword>
<dbReference type="Pfam" id="PF13701">
    <property type="entry name" value="DDE_Tnp_1_4"/>
    <property type="match status" value="1"/>
</dbReference>
<sequence length="305" mass="35184">MSSFITDFFESAPEITRILDIDSTHSDTYGKQGGAFYNGHYGTNGYHPFVAFLADSGLLIDAELRPGNVYTSDGADVFLKEILERHPDQKFVIRADSGFATPKIYDLLEEKQTNYVIRLKSNSHLQRIAQRLFEDDQTVDFTSVTGTYFYRTAYQAASWESPRQVIIFADRNGKLIPDFQFFITTLTSLSDKDIVKTYRSRGIAENYIKEIKNGFYFNKTDSSDFFTNEVRMVLSGIAYNLVKLLQHEIFPKSEKKTTIDTIRIKFIKIGASFARHSRKLWIHLTKSNPYDSQFWWLLDKIQSSP</sequence>
<dbReference type="InterPro" id="IPR047960">
    <property type="entry name" value="Transpos_IS1380"/>
</dbReference>
<protein>
    <submittedName>
        <fullName evidence="2">Transposase</fullName>
    </submittedName>
</protein>
<dbReference type="SUPFAM" id="SSF53098">
    <property type="entry name" value="Ribonuclease H-like"/>
    <property type="match status" value="1"/>
</dbReference>
<dbReference type="eggNOG" id="COG3385">
    <property type="taxonomic scope" value="Bacteria"/>
</dbReference>
<feature type="domain" description="Transposase DDE" evidence="1">
    <location>
        <begin position="4"/>
        <end position="303"/>
    </location>
</feature>
<dbReference type="Proteomes" id="UP000051236">
    <property type="component" value="Unassembled WGS sequence"/>
</dbReference>
<dbReference type="InterPro" id="IPR012337">
    <property type="entry name" value="RNaseH-like_sf"/>
</dbReference>
<dbReference type="PATRIC" id="fig|1423734.3.peg.2331"/>
<comment type="caution">
    <text evidence="2">The sequence shown here is derived from an EMBL/GenBank/DDBJ whole genome shotgun (WGS) entry which is preliminary data.</text>
</comment>
<evidence type="ECO:0000259" key="1">
    <source>
        <dbReference type="Pfam" id="PF13701"/>
    </source>
</evidence>
<gene>
    <name evidence="2" type="ORF">FC83_GL002305</name>
</gene>
<organism evidence="2 3">
    <name type="scientific">Agrilactobacillus composti DSM 18527 = JCM 14202</name>
    <dbReference type="NCBI Taxonomy" id="1423734"/>
    <lineage>
        <taxon>Bacteria</taxon>
        <taxon>Bacillati</taxon>
        <taxon>Bacillota</taxon>
        <taxon>Bacilli</taxon>
        <taxon>Lactobacillales</taxon>
        <taxon>Lactobacillaceae</taxon>
        <taxon>Agrilactobacillus</taxon>
    </lineage>
</organism>
<name>A0A0R1XVA1_9LACO</name>
<evidence type="ECO:0000313" key="2">
    <source>
        <dbReference type="EMBL" id="KRM34050.1"/>
    </source>
</evidence>
<dbReference type="EMBL" id="AZGA01000034">
    <property type="protein sequence ID" value="KRM34050.1"/>
    <property type="molecule type" value="Genomic_DNA"/>
</dbReference>
<dbReference type="InterPro" id="IPR025668">
    <property type="entry name" value="Tnp_DDE_dom"/>
</dbReference>
<reference evidence="2 3" key="1">
    <citation type="journal article" date="2015" name="Genome Announc.">
        <title>Expanding the biotechnology potential of lactobacilli through comparative genomics of 213 strains and associated genera.</title>
        <authorList>
            <person name="Sun Z."/>
            <person name="Harris H.M."/>
            <person name="McCann A."/>
            <person name="Guo C."/>
            <person name="Argimon S."/>
            <person name="Zhang W."/>
            <person name="Yang X."/>
            <person name="Jeffery I.B."/>
            <person name="Cooney J.C."/>
            <person name="Kagawa T.F."/>
            <person name="Liu W."/>
            <person name="Song Y."/>
            <person name="Salvetti E."/>
            <person name="Wrobel A."/>
            <person name="Rasinkangas P."/>
            <person name="Parkhill J."/>
            <person name="Rea M.C."/>
            <person name="O'Sullivan O."/>
            <person name="Ritari J."/>
            <person name="Douillard F.P."/>
            <person name="Paul Ross R."/>
            <person name="Yang R."/>
            <person name="Briner A.E."/>
            <person name="Felis G.E."/>
            <person name="de Vos W.M."/>
            <person name="Barrangou R."/>
            <person name="Klaenhammer T.R."/>
            <person name="Caufield P.W."/>
            <person name="Cui Y."/>
            <person name="Zhang H."/>
            <person name="O'Toole P.W."/>
        </authorList>
    </citation>
    <scope>NUCLEOTIDE SEQUENCE [LARGE SCALE GENOMIC DNA]</scope>
    <source>
        <strain evidence="2 3">DSM 18527</strain>
    </source>
</reference>
<dbReference type="AlphaFoldDB" id="A0A0R1XVA1"/>
<dbReference type="NCBIfam" id="NF033539">
    <property type="entry name" value="transpos_IS1380"/>
    <property type="match status" value="1"/>
</dbReference>
<proteinExistence type="predicted"/>
<evidence type="ECO:0000313" key="3">
    <source>
        <dbReference type="Proteomes" id="UP000051236"/>
    </source>
</evidence>